<dbReference type="EMBL" id="LNQE01001060">
    <property type="protein sequence ID" value="KUG21479.1"/>
    <property type="molecule type" value="Genomic_DNA"/>
</dbReference>
<proteinExistence type="predicted"/>
<organism evidence="1">
    <name type="scientific">hydrocarbon metagenome</name>
    <dbReference type="NCBI Taxonomy" id="938273"/>
    <lineage>
        <taxon>unclassified sequences</taxon>
        <taxon>metagenomes</taxon>
        <taxon>ecological metagenomes</taxon>
    </lineage>
</organism>
<dbReference type="CDD" id="cd16325">
    <property type="entry name" value="LolA"/>
    <property type="match status" value="1"/>
</dbReference>
<dbReference type="InterPro" id="IPR004564">
    <property type="entry name" value="OM_lipoprot_carrier_LolA-like"/>
</dbReference>
<dbReference type="Pfam" id="PF03548">
    <property type="entry name" value="LolA"/>
    <property type="match status" value="1"/>
</dbReference>
<name>A0A0W8FKR6_9ZZZZ</name>
<dbReference type="Gene3D" id="2.50.20.10">
    <property type="entry name" value="Lipoprotein localisation LolA/LolB/LppX"/>
    <property type="match status" value="1"/>
</dbReference>
<dbReference type="SUPFAM" id="SSF89392">
    <property type="entry name" value="Prokaryotic lipoproteins and lipoprotein localization factors"/>
    <property type="match status" value="1"/>
</dbReference>
<evidence type="ECO:0000313" key="1">
    <source>
        <dbReference type="EMBL" id="KUG21479.1"/>
    </source>
</evidence>
<accession>A0A0W8FKR6</accession>
<sequence length="211" mass="23691">MKVRYTLYILLCIFAGVFLVAVSPSHAGTNDFERLRKESPNIKTIQADFVQKKSMKILSKPLISEGRLYYAAPDSLRWEYFKPLRSIVITHKNNTKRYIASGGKMVEDKTGGAQAMKIVLNEVSGWMNGKFDQNPSFKATINEGTNTRIILTPTEKSMAGMIEKIEITLFKKTSTVKSVKIIESANNLTQIDFGNVEINKAINSSVFQDVE</sequence>
<comment type="caution">
    <text evidence="1">The sequence shown here is derived from an EMBL/GenBank/DDBJ whole genome shotgun (WGS) entry which is preliminary data.</text>
</comment>
<reference evidence="1" key="1">
    <citation type="journal article" date="2015" name="Proc. Natl. Acad. Sci. U.S.A.">
        <title>Networks of energetic and metabolic interactions define dynamics in microbial communities.</title>
        <authorList>
            <person name="Embree M."/>
            <person name="Liu J.K."/>
            <person name="Al-Bassam M.M."/>
            <person name="Zengler K."/>
        </authorList>
    </citation>
    <scope>NUCLEOTIDE SEQUENCE</scope>
</reference>
<protein>
    <submittedName>
        <fullName evidence="1">Lola-like outer-membrane lipoprotein carrier protein</fullName>
    </submittedName>
</protein>
<dbReference type="AlphaFoldDB" id="A0A0W8FKR6"/>
<dbReference type="PANTHER" id="PTHR35869:SF1">
    <property type="entry name" value="OUTER-MEMBRANE LIPOPROTEIN CARRIER PROTEIN"/>
    <property type="match status" value="1"/>
</dbReference>
<gene>
    <name evidence="1" type="ORF">ASZ90_008762</name>
</gene>
<dbReference type="InterPro" id="IPR029046">
    <property type="entry name" value="LolA/LolB/LppX"/>
</dbReference>
<dbReference type="PANTHER" id="PTHR35869">
    <property type="entry name" value="OUTER-MEMBRANE LIPOPROTEIN CARRIER PROTEIN"/>
    <property type="match status" value="1"/>
</dbReference>
<keyword evidence="1" id="KW-0449">Lipoprotein</keyword>